<accession>A0A9Q0G8B6</accession>
<dbReference type="GO" id="GO:0045053">
    <property type="term" value="P:protein retention in Golgi apparatus"/>
    <property type="evidence" value="ECO:0007669"/>
    <property type="project" value="TreeGrafter"/>
</dbReference>
<organism evidence="2 3">
    <name type="scientific">Turnera subulata</name>
    <dbReference type="NCBI Taxonomy" id="218843"/>
    <lineage>
        <taxon>Eukaryota</taxon>
        <taxon>Viridiplantae</taxon>
        <taxon>Streptophyta</taxon>
        <taxon>Embryophyta</taxon>
        <taxon>Tracheophyta</taxon>
        <taxon>Spermatophyta</taxon>
        <taxon>Magnoliopsida</taxon>
        <taxon>eudicotyledons</taxon>
        <taxon>Gunneridae</taxon>
        <taxon>Pentapetalae</taxon>
        <taxon>rosids</taxon>
        <taxon>fabids</taxon>
        <taxon>Malpighiales</taxon>
        <taxon>Passifloraceae</taxon>
        <taxon>Turnera</taxon>
    </lineage>
</organism>
<dbReference type="Proteomes" id="UP001141552">
    <property type="component" value="Unassembled WGS sequence"/>
</dbReference>
<dbReference type="GO" id="GO:0006623">
    <property type="term" value="P:protein targeting to vacuole"/>
    <property type="evidence" value="ECO:0007669"/>
    <property type="project" value="TreeGrafter"/>
</dbReference>
<dbReference type="Pfam" id="PF25036">
    <property type="entry name" value="VPS13_VAB"/>
    <property type="match status" value="1"/>
</dbReference>
<reference evidence="2" key="1">
    <citation type="submission" date="2022-02" db="EMBL/GenBank/DDBJ databases">
        <authorList>
            <person name="Henning P.M."/>
            <person name="McCubbin A.G."/>
            <person name="Shore J.S."/>
        </authorList>
    </citation>
    <scope>NUCLEOTIDE SEQUENCE</scope>
    <source>
        <strain evidence="2">F60SS</strain>
        <tissue evidence="2">Leaves</tissue>
    </source>
</reference>
<dbReference type="InterPro" id="IPR009543">
    <property type="entry name" value="VPS13_VAB"/>
</dbReference>
<dbReference type="EMBL" id="JAKUCV010002171">
    <property type="protein sequence ID" value="KAJ4843711.1"/>
    <property type="molecule type" value="Genomic_DNA"/>
</dbReference>
<feature type="domain" description="Vacuolar protein sorting-associated protein 13 VPS13 adaptor binding" evidence="1">
    <location>
        <begin position="2011"/>
        <end position="2431"/>
    </location>
</feature>
<dbReference type="OrthoDB" id="428159at2759"/>
<name>A0A9Q0G8B6_9ROSI</name>
<comment type="caution">
    <text evidence="2">The sequence shown here is derived from an EMBL/GenBank/DDBJ whole genome shotgun (WGS) entry which is preliminary data.</text>
</comment>
<dbReference type="InterPro" id="IPR026847">
    <property type="entry name" value="VPS13"/>
</dbReference>
<protein>
    <recommendedName>
        <fullName evidence="1">Vacuolar protein sorting-associated protein 13 VPS13 adaptor binding domain-containing protein</fullName>
    </recommendedName>
</protein>
<keyword evidence="3" id="KW-1185">Reference proteome</keyword>
<dbReference type="PANTHER" id="PTHR16166:SF130">
    <property type="entry name" value="PROTEIN SORTING-ASSOCIATED PROTEIN, PUTATIVE (DUF1162)-RELATED"/>
    <property type="match status" value="1"/>
</dbReference>
<evidence type="ECO:0000313" key="2">
    <source>
        <dbReference type="EMBL" id="KAJ4843711.1"/>
    </source>
</evidence>
<sequence>MFLHDLLRRRLVALLRPWLPADHELDLDLQLGFITSRITARNLRLDASALNRLLHDDEESSSSPYSFEEVTVEHLSIRFSNWSVTAIKGEVSGLRVTLSVREVKNGARKSAEAVSDEKKKAVARIDPQGSELHAVLERILARAPSRNRFKTSFWNLVLKHGYLQILNSSLQVEVLPFSDSLVCLMELKEFKAESEFVERGSLLRGFLGTAFKPLKAASVVMEFKGFGIKYEMEGQANSGAVFADVLAGIKLNDLQVVELSIRVPELSLSFSPVDLAVLTIFGKVSSRESTRVRSGRQLWRLVANRLGYVISSPRLSLHNLVGFVFLWLRYLNAYESLLVLHGYSSANLLKRSAIRISQDEKFLNCVKQNWKVISVMEKELPAEAITQARRIARYRVAMNVEHGQDSYEASSINARFKVLPKILLALVIIWRVVCTIFLRIVNFTSLITSFFQEQQVDGSLGIDSENFCSQYCFLLNFGKVSIIISQDIDKHIRILRSDVRSFRLSVNAMLFVYTDEIIKQSFSISCGKLKVKSSSIMGATSIGSSSQTSSLKGAKKERVDDLITLWVKPAQIVLPSEGKETSTSDQAEGIFSPLLKDFIREMWLSWKSCSTKYEDQDIKYSEIPWLLCEIKNHLTYPGLHHTDCGFWKCSLVVGKVNINLDYSSVLSISMLLGQIFNVLNWNKEIERASSRSYLPATNEDQQEISWKGKLELYANRIKKAMHSMLPEKHIQLGAFVTGPHIHMSMRKVGLDAAAKVMDSAVSQVDFQLGFDIHDFEIVAWPFSGSDLAFTHWRGPDDPELECHKLPEPWIIDLPKLENEKFSSQGSISGSSYLRIGGMDVYMGDSVQSQIFLLKPISIRFSFFREFIHSLSTSVLASSAAFHALFAGATFVSIMDELYVSLQVVAGLCSAVSHAFCSIDINGYTPFHNFARRNMVSAEPLHDETNTEGEPLIYNRIQSSINGVFKLNSVDMVLQNSRMIDKMKHAIKTADALIAQKLAAHSFLDDGLWISVQQTCVEIACREQKLKALCHLLGIKFVIFRYQDHLLKSFDHSVVRNLQQHSHHWLYEISLSNCIFTLWLGHDPNTLNQPSRVEESHLIPASETSSAQPSGFASMEFASNFQVPPSSHWIHIDVKLGGIFVASCSANNVMVAHNFNKLASLLSVGEDLHTISWKIQGGILFLEAAVLITFVRCFASYLHLIQDLLAVFKSSVNSQNAERESQEILPTIQQANTLEPPKAYTVDVSQFSLVFAVQDGSGGFQELVVEVDAHVKLESAYDLRKFIFKLSRLSMFSQVFEGRVGNENRIPHFSSVTSNESSSDFLPGNHAEVLQHVNGSFTSHRNHILDHLLASVSAEMHANDALHVNQVWVGSGSVSGLEITVSISEIQMISSMVSSFSSFNLETTPDSRQRHWLGNQETDGNLGLEDLVKHHRQRIWKSSVLWFSFMSLYAKNNSGEPLRLNYHPGSGFVDISSSSDGGHSLWRAVSCEPESYSSDIELEPNNILVKNTFYLVNKKSDSSVALVNGIPEFVRKPGHPFKFKVFQDLTLVSDAGRPNGYVLEASRANMLLSAIEDDQRSSKQMEGPPSIQITVQSVVLNIVHELLDTKDRFYLLRGCINDTELNVQFLPFKRRIMITSNALFYYFDAQRDSWRAFGRPVELCLFYRSSFQVQGSGTTRRGVPVHFYCRAKELEVSITEHSLDILLFVIGKLNLAGPFSVRSSTIFANCCKVENQSGLNLICHFYNQKSVTVARKQSASIFLRHPVSGKSEDREKVSLVTIQLSNFGTFATSSLHVSLLKSRTLAWRTRITSAQDSKTYPGPFIVVDISRESEDGLSIVVSPLVRIYNETEFSMDLRFRRPQQDGDVSASVMLKKGDSIDDSTAPFDAIDMSGELKKTLMSLSVGNFLFSFRPKITDGNINAECSLSVEWSDELKGGKAVRLSGIFDKLGYRVRRALSGDSVKYSFSTACCTLNSGADVSNLHFLIQSIGRDVPVIHPDSASDSSGNKNSTVALQEQKEIFLLPTVQVSNLLHTEIHVLLSEDGLPTTVVHNNIGKQATIPCGSTVDFYANPSIMYLTVTLTAFRSSSKPVNSSDWIKKLLKKKADVNYLDIDLDFGGGKYFAILRLSRGLRGILEGTIFTPYSLKNVTDFSLFFFTPNQKLLSREEVMKLGPRISPEFGLLLPPNSTLSWFLRSNKLRLKLLDFESEAVLDLDALSGTTEISFELRRSDVIYIAKFGIAMGPSLSKVVVPSQTVTLVSRHIVFNESDESIYVRQCFLEDENAGAIHINSKQKAALQLQTVHRKIREFSLFENVIQKHRNDSDASLVHIQFQLDESKTGWSGPVCITSLGCFFLKFRKQSIQLQGSENSETIFAAVNVVEEGSTLGVHFHKPPISNLPYRIENQLCDASLTFYQKDSSEREVLASNSSVYYVWDDLTRPHKLVVLINDMNLREINMDKIRSWKPFLISTQRLGLVSHSFMDKISRDQKTSSRQLNSLDISKVGYEVYAEGTTRVLRICESSNRHKEDRMLQSCAKIQLRVFHFAIQLLEQGKQGLDDDDELPYTPIVVMRLGSTSLDSLFTDQKKYNQISVQSINVDLKWKGSPFAAMLRRHQQGFSDSDAPILRIACVLLSTSSSVRQVEYASIILQPIDLNVDEETLLRIASFWRTSLSDSNTPRREYYFDHFEVHPIKVPPVKNRTVELNGVLVTHALITMRELCIRCAKHYSWYAMRAIYIAKGSPLLPPAFASIFDDLASSSLDIFFDPSRALVNLPGVTIGTFRFISKCINDKGFSGTKRYFGDLGKTLRTVGSNMLFAAVTEISDSVLKGAEASGFDGMVTGFHHGILKLAMEPSLLGTALMGGGPDRKVKLDRSPGTDELYIEGYLQAMLDTMYRQEYLRVRVIDDQVFLKNLPPNSTLIDEIMDRVKGFLMSKGLLKGDPSASSRPLRHLQGDSEWKIGPTVLTLCEHLFVSFVIRLMRKQTGKFMANIKSKRSSESDVSKALVPADSTEQEPKGIFVWKWGIGKFVLSGILAYVDGRLCRCIPNPIARRIVSGYLLSFLDKNDDR</sequence>
<evidence type="ECO:0000259" key="1">
    <source>
        <dbReference type="Pfam" id="PF25036"/>
    </source>
</evidence>
<dbReference type="PANTHER" id="PTHR16166">
    <property type="entry name" value="VACUOLAR PROTEIN SORTING-ASSOCIATED PROTEIN VPS13"/>
    <property type="match status" value="1"/>
</dbReference>
<proteinExistence type="predicted"/>
<evidence type="ECO:0000313" key="3">
    <source>
        <dbReference type="Proteomes" id="UP001141552"/>
    </source>
</evidence>
<gene>
    <name evidence="2" type="ORF">Tsubulata_024557</name>
</gene>
<reference evidence="2" key="2">
    <citation type="journal article" date="2023" name="Plants (Basel)">
        <title>Annotation of the Turnera subulata (Passifloraceae) Draft Genome Reveals the S-Locus Evolved after the Divergence of Turneroideae from Passifloroideae in a Stepwise Manner.</title>
        <authorList>
            <person name="Henning P.M."/>
            <person name="Roalson E.H."/>
            <person name="Mir W."/>
            <person name="McCubbin A.G."/>
            <person name="Shore J.S."/>
        </authorList>
    </citation>
    <scope>NUCLEOTIDE SEQUENCE</scope>
    <source>
        <strain evidence="2">F60SS</strain>
    </source>
</reference>